<keyword evidence="1" id="KW-0472">Membrane</keyword>
<reference evidence="2" key="2">
    <citation type="journal article" date="2023" name="Int. J. Mol. Sci.">
        <title>De Novo Assembly and Annotation of 11 Diverse Shrub Willow (Salix) Genomes Reveals Novel Gene Organization in Sex-Linked Regions.</title>
        <authorList>
            <person name="Hyden B."/>
            <person name="Feng K."/>
            <person name="Yates T.B."/>
            <person name="Jawdy S."/>
            <person name="Cereghino C."/>
            <person name="Smart L.B."/>
            <person name="Muchero W."/>
        </authorList>
    </citation>
    <scope>NUCLEOTIDE SEQUENCE</scope>
    <source>
        <tissue evidence="2">Shoot tip</tissue>
    </source>
</reference>
<feature type="transmembrane region" description="Helical" evidence="1">
    <location>
        <begin position="6"/>
        <end position="28"/>
    </location>
</feature>
<protein>
    <submittedName>
        <fullName evidence="2">Uncharacterized protein</fullName>
    </submittedName>
</protein>
<name>A0ABQ8ZMK9_9ROSI</name>
<comment type="caution">
    <text evidence="2">The sequence shown here is derived from an EMBL/GenBank/DDBJ whole genome shotgun (WGS) entry which is preliminary data.</text>
</comment>
<evidence type="ECO:0000313" key="3">
    <source>
        <dbReference type="Proteomes" id="UP001141253"/>
    </source>
</evidence>
<keyword evidence="1" id="KW-1133">Transmembrane helix</keyword>
<proteinExistence type="predicted"/>
<evidence type="ECO:0000256" key="1">
    <source>
        <dbReference type="SAM" id="Phobius"/>
    </source>
</evidence>
<reference evidence="2" key="1">
    <citation type="submission" date="2022-10" db="EMBL/GenBank/DDBJ databases">
        <authorList>
            <person name="Hyden B.L."/>
            <person name="Feng K."/>
            <person name="Yates T."/>
            <person name="Jawdy S."/>
            <person name="Smart L.B."/>
            <person name="Muchero W."/>
        </authorList>
    </citation>
    <scope>NUCLEOTIDE SEQUENCE</scope>
    <source>
        <tissue evidence="2">Shoot tip</tissue>
    </source>
</reference>
<dbReference type="EMBL" id="JAPFFI010000027">
    <property type="protein sequence ID" value="KAJ6303070.1"/>
    <property type="molecule type" value="Genomic_DNA"/>
</dbReference>
<sequence>MNELIHVASIETLLVSPQILFFILSFLLNSAQSHAIKLARLDIVDLYSNLTFGEGTYTRSLPD</sequence>
<keyword evidence="1" id="KW-0812">Transmembrane</keyword>
<gene>
    <name evidence="2" type="ORF">OIU77_017029</name>
</gene>
<accession>A0ABQ8ZMK9</accession>
<dbReference type="Proteomes" id="UP001141253">
    <property type="component" value="Chromosome 16"/>
</dbReference>
<keyword evidence="3" id="KW-1185">Reference proteome</keyword>
<evidence type="ECO:0000313" key="2">
    <source>
        <dbReference type="EMBL" id="KAJ6303070.1"/>
    </source>
</evidence>
<organism evidence="2 3">
    <name type="scientific">Salix suchowensis</name>
    <dbReference type="NCBI Taxonomy" id="1278906"/>
    <lineage>
        <taxon>Eukaryota</taxon>
        <taxon>Viridiplantae</taxon>
        <taxon>Streptophyta</taxon>
        <taxon>Embryophyta</taxon>
        <taxon>Tracheophyta</taxon>
        <taxon>Spermatophyta</taxon>
        <taxon>Magnoliopsida</taxon>
        <taxon>eudicotyledons</taxon>
        <taxon>Gunneridae</taxon>
        <taxon>Pentapetalae</taxon>
        <taxon>rosids</taxon>
        <taxon>fabids</taxon>
        <taxon>Malpighiales</taxon>
        <taxon>Salicaceae</taxon>
        <taxon>Saliceae</taxon>
        <taxon>Salix</taxon>
    </lineage>
</organism>